<reference evidence="1 2" key="1">
    <citation type="journal article" date="2015" name="Proc. Natl. Acad. Sci. U.S.A.">
        <title>Expanded metabolic versatility of ubiquitous nitrite-oxidizing bacteria from the genus Nitrospira.</title>
        <authorList>
            <person name="Koch H."/>
            <person name="Lucker S."/>
            <person name="Albertsen M."/>
            <person name="Kitzinger K."/>
            <person name="Herbold C."/>
            <person name="Spieck E."/>
            <person name="Nielsen P.H."/>
            <person name="Wagner M."/>
            <person name="Daims H."/>
        </authorList>
    </citation>
    <scope>NUCLEOTIDE SEQUENCE [LARGE SCALE GENOMIC DNA]</scope>
    <source>
        <strain evidence="1 2">NSP M-1</strain>
    </source>
</reference>
<dbReference type="OrthoDB" id="9792235at2"/>
<keyword evidence="2" id="KW-1185">Reference proteome</keyword>
<proteinExistence type="predicted"/>
<dbReference type="KEGG" id="nmv:NITMOv2_1292"/>
<dbReference type="AlphaFoldDB" id="A0A0K2G9V0"/>
<organism evidence="1 2">
    <name type="scientific">Nitrospira moscoviensis</name>
    <dbReference type="NCBI Taxonomy" id="42253"/>
    <lineage>
        <taxon>Bacteria</taxon>
        <taxon>Pseudomonadati</taxon>
        <taxon>Nitrospirota</taxon>
        <taxon>Nitrospiria</taxon>
        <taxon>Nitrospirales</taxon>
        <taxon>Nitrospiraceae</taxon>
        <taxon>Nitrospira</taxon>
    </lineage>
</organism>
<protein>
    <submittedName>
        <fullName evidence="1">Uncharacterized protein</fullName>
    </submittedName>
</protein>
<evidence type="ECO:0000313" key="1">
    <source>
        <dbReference type="EMBL" id="ALA57720.1"/>
    </source>
</evidence>
<accession>A0A0K2G9V0</accession>
<dbReference type="STRING" id="42253.NITMOv2_1292"/>
<dbReference type="EMBL" id="CP011801">
    <property type="protein sequence ID" value="ALA57720.1"/>
    <property type="molecule type" value="Genomic_DNA"/>
</dbReference>
<name>A0A0K2G9V0_NITMO</name>
<evidence type="ECO:0000313" key="2">
    <source>
        <dbReference type="Proteomes" id="UP000069205"/>
    </source>
</evidence>
<gene>
    <name evidence="1" type="ORF">NITMOv2_1292</name>
</gene>
<dbReference type="PATRIC" id="fig|42253.5.peg.1273"/>
<sequence length="122" mass="13517">MIVEVESCENCPTSFFGRFKAAGPARPITHVKLYDRNPSGEWYRVTGWSDNEQAPLCPAYAQLVEDSGSGLAHLVYGGIHGLRFKPASSDRPWSLDDPQQWGEAYLSLASERDVRYADAPSP</sequence>
<dbReference type="Proteomes" id="UP000069205">
    <property type="component" value="Chromosome"/>
</dbReference>